<dbReference type="Proteomes" id="UP001187531">
    <property type="component" value="Unassembled WGS sequence"/>
</dbReference>
<evidence type="ECO:0000313" key="2">
    <source>
        <dbReference type="Proteomes" id="UP001187531"/>
    </source>
</evidence>
<sequence>PQQVNKIVFNPTQQVTKQGGSVFHPFRLPSIHPSFDFHPSSLASTWLSTF</sequence>
<comment type="caution">
    <text evidence="1">The sequence shown here is derived from an EMBL/GenBank/DDBJ whole genome shotgun (WGS) entry which is preliminary data.</text>
</comment>
<proteinExistence type="predicted"/>
<accession>A0AA88LDT2</accession>
<feature type="non-terminal residue" evidence="1">
    <location>
        <position position="1"/>
    </location>
</feature>
<evidence type="ECO:0000313" key="1">
    <source>
        <dbReference type="EMBL" id="KAK2727783.1"/>
    </source>
</evidence>
<reference evidence="1" key="1">
    <citation type="submission" date="2023-07" db="EMBL/GenBank/DDBJ databases">
        <title>Chromosome-level genome assembly of Artemia franciscana.</title>
        <authorList>
            <person name="Jo E."/>
        </authorList>
    </citation>
    <scope>NUCLEOTIDE SEQUENCE</scope>
    <source>
        <tissue evidence="1">Whole body</tissue>
    </source>
</reference>
<feature type="non-terminal residue" evidence="1">
    <location>
        <position position="50"/>
    </location>
</feature>
<protein>
    <submittedName>
        <fullName evidence="1">Uncharacterized protein</fullName>
    </submittedName>
</protein>
<dbReference type="AlphaFoldDB" id="A0AA88LDT2"/>
<name>A0AA88LDT2_ARTSF</name>
<keyword evidence="2" id="KW-1185">Reference proteome</keyword>
<dbReference type="EMBL" id="JAVRJZ010000001">
    <property type="protein sequence ID" value="KAK2727783.1"/>
    <property type="molecule type" value="Genomic_DNA"/>
</dbReference>
<gene>
    <name evidence="1" type="ORF">QYM36_008317</name>
</gene>
<organism evidence="1 2">
    <name type="scientific">Artemia franciscana</name>
    <name type="common">Brine shrimp</name>
    <name type="synonym">Artemia sanfranciscana</name>
    <dbReference type="NCBI Taxonomy" id="6661"/>
    <lineage>
        <taxon>Eukaryota</taxon>
        <taxon>Metazoa</taxon>
        <taxon>Ecdysozoa</taxon>
        <taxon>Arthropoda</taxon>
        <taxon>Crustacea</taxon>
        <taxon>Branchiopoda</taxon>
        <taxon>Anostraca</taxon>
        <taxon>Artemiidae</taxon>
        <taxon>Artemia</taxon>
    </lineage>
</organism>